<dbReference type="InterPro" id="IPR002196">
    <property type="entry name" value="Glyco_hydro_24"/>
</dbReference>
<reference evidence="7 8" key="1">
    <citation type="submission" date="2015-03" db="EMBL/GenBank/DDBJ databases">
        <title>Genomics and transcriptomics of the oil-accumulating basidiomycete yeast T. oleaginosus allow insights into substrate utilization and the diverse evolutionary trajectories of mating systems in fungi.</title>
        <authorList>
            <consortium name="DOE Joint Genome Institute"/>
            <person name="Kourist R."/>
            <person name="Kracht O."/>
            <person name="Bracharz F."/>
            <person name="Lipzen A."/>
            <person name="Nolan M."/>
            <person name="Ohm R."/>
            <person name="Grigoriev I."/>
            <person name="Sun S."/>
            <person name="Heitman J."/>
            <person name="Bruck T."/>
            <person name="Nowrousian M."/>
        </authorList>
    </citation>
    <scope>NUCLEOTIDE SEQUENCE [LARGE SCALE GENOMIC DNA]</scope>
    <source>
        <strain evidence="7 8">IBC0246</strain>
    </source>
</reference>
<organism evidence="7 8">
    <name type="scientific">Cutaneotrichosporon oleaginosum</name>
    <dbReference type="NCBI Taxonomy" id="879819"/>
    <lineage>
        <taxon>Eukaryota</taxon>
        <taxon>Fungi</taxon>
        <taxon>Dikarya</taxon>
        <taxon>Basidiomycota</taxon>
        <taxon>Agaricomycotina</taxon>
        <taxon>Tremellomycetes</taxon>
        <taxon>Trichosporonales</taxon>
        <taxon>Trichosporonaceae</taxon>
        <taxon>Cutaneotrichosporon</taxon>
    </lineage>
</organism>
<name>A0A0J0XM11_9TREE</name>
<gene>
    <name evidence="7" type="ORF">CC85DRAFT_312361</name>
</gene>
<dbReference type="EMBL" id="KQ087208">
    <property type="protein sequence ID" value="KLT42147.1"/>
    <property type="molecule type" value="Genomic_DNA"/>
</dbReference>
<evidence type="ECO:0000313" key="7">
    <source>
        <dbReference type="EMBL" id="KLT42147.1"/>
    </source>
</evidence>
<dbReference type="PANTHER" id="PTHR38107:SF3">
    <property type="entry name" value="LYSOZYME RRRD-RELATED"/>
    <property type="match status" value="1"/>
</dbReference>
<dbReference type="PANTHER" id="PTHR38107">
    <property type="match status" value="1"/>
</dbReference>
<keyword evidence="6" id="KW-0326">Glycosidase</keyword>
<keyword evidence="2" id="KW-0929">Antimicrobial</keyword>
<dbReference type="GeneID" id="28986614"/>
<evidence type="ECO:0000256" key="5">
    <source>
        <dbReference type="ARBA" id="ARBA00023200"/>
    </source>
</evidence>
<dbReference type="InterPro" id="IPR033907">
    <property type="entry name" value="Endolysin_autolysin"/>
</dbReference>
<dbReference type="Proteomes" id="UP000053611">
    <property type="component" value="Unassembled WGS sequence"/>
</dbReference>
<dbReference type="Pfam" id="PF00959">
    <property type="entry name" value="Phage_lysozyme"/>
    <property type="match status" value="1"/>
</dbReference>
<dbReference type="InterPro" id="IPR051018">
    <property type="entry name" value="Bacteriophage_GH24"/>
</dbReference>
<evidence type="ECO:0000256" key="2">
    <source>
        <dbReference type="ARBA" id="ARBA00022529"/>
    </source>
</evidence>
<dbReference type="InterPro" id="IPR023347">
    <property type="entry name" value="Lysozyme_dom_sf"/>
</dbReference>
<dbReference type="GO" id="GO:0009253">
    <property type="term" value="P:peptidoglycan catabolic process"/>
    <property type="evidence" value="ECO:0007669"/>
    <property type="project" value="InterPro"/>
</dbReference>
<comment type="catalytic activity">
    <reaction evidence="1">
        <text>Hydrolysis of (1-&gt;4)-beta-linkages between N-acetylmuramic acid and N-acetyl-D-glucosamine residues in a peptidoglycan and between N-acetyl-D-glucosamine residues in chitodextrins.</text>
        <dbReference type="EC" id="3.2.1.17"/>
    </reaction>
</comment>
<keyword evidence="8" id="KW-1185">Reference proteome</keyword>
<dbReference type="HAMAP" id="MF_04110">
    <property type="entry name" value="ENDOLYSIN_T4"/>
    <property type="match status" value="1"/>
</dbReference>
<sequence length="183" mass="19270">MLALLLFAAAALAAPCAHLNPMGMDLIKDFEGFVASPSPDPIGHPTVGYGHACEAPSCHDVPFAFPLSKRAASALLKANMPAVTWCLGEALSPASAQPLNDNQWAALASWAFNEGCAAVSSSTLIKRLNAGEDPNVVAAAELPKWTSAKNSDIELPGLRRRRAAELTLFRTASNRQAFPQCSS</sequence>
<dbReference type="RefSeq" id="XP_018278638.1">
    <property type="nucleotide sequence ID" value="XM_018426011.1"/>
</dbReference>
<keyword evidence="4" id="KW-0378">Hydrolase</keyword>
<dbReference type="GO" id="GO:0003796">
    <property type="term" value="F:lysozyme activity"/>
    <property type="evidence" value="ECO:0007669"/>
    <property type="project" value="UniProtKB-EC"/>
</dbReference>
<keyword evidence="3" id="KW-0081">Bacteriolytic enzyme</keyword>
<evidence type="ECO:0000256" key="1">
    <source>
        <dbReference type="ARBA" id="ARBA00000632"/>
    </source>
</evidence>
<evidence type="ECO:0000313" key="8">
    <source>
        <dbReference type="Proteomes" id="UP000053611"/>
    </source>
</evidence>
<dbReference type="Gene3D" id="1.10.530.40">
    <property type="match status" value="1"/>
</dbReference>
<dbReference type="CDD" id="cd00737">
    <property type="entry name" value="lyz_endolysin_autolysin"/>
    <property type="match status" value="1"/>
</dbReference>
<accession>A0A0J0XM11</accession>
<dbReference type="SUPFAM" id="SSF53955">
    <property type="entry name" value="Lysozyme-like"/>
    <property type="match status" value="1"/>
</dbReference>
<dbReference type="OrthoDB" id="5358886at2759"/>
<dbReference type="AlphaFoldDB" id="A0A0J0XM11"/>
<dbReference type="STRING" id="879819.A0A0J0XM11"/>
<dbReference type="GO" id="GO:0031640">
    <property type="term" value="P:killing of cells of another organism"/>
    <property type="evidence" value="ECO:0007669"/>
    <property type="project" value="UniProtKB-KW"/>
</dbReference>
<keyword evidence="5" id="KW-1035">Host cytoplasm</keyword>
<dbReference type="GO" id="GO:0016998">
    <property type="term" value="P:cell wall macromolecule catabolic process"/>
    <property type="evidence" value="ECO:0007669"/>
    <property type="project" value="InterPro"/>
</dbReference>
<protein>
    <submittedName>
        <fullName evidence="7">Lysozyme-like protein</fullName>
    </submittedName>
</protein>
<evidence type="ECO:0000256" key="6">
    <source>
        <dbReference type="ARBA" id="ARBA00023295"/>
    </source>
</evidence>
<dbReference type="InterPro" id="IPR023346">
    <property type="entry name" value="Lysozyme-like_dom_sf"/>
</dbReference>
<proteinExistence type="inferred from homology"/>
<dbReference type="InterPro" id="IPR034690">
    <property type="entry name" value="Endolysin_T4_type"/>
</dbReference>
<dbReference type="GO" id="GO:0042742">
    <property type="term" value="P:defense response to bacterium"/>
    <property type="evidence" value="ECO:0007669"/>
    <property type="project" value="UniProtKB-KW"/>
</dbReference>
<evidence type="ECO:0000256" key="4">
    <source>
        <dbReference type="ARBA" id="ARBA00022801"/>
    </source>
</evidence>
<evidence type="ECO:0000256" key="3">
    <source>
        <dbReference type="ARBA" id="ARBA00022638"/>
    </source>
</evidence>